<gene>
    <name evidence="1" type="ORF">DPMN_051161</name>
</gene>
<comment type="caution">
    <text evidence="1">The sequence shown here is derived from an EMBL/GenBank/DDBJ whole genome shotgun (WGS) entry which is preliminary data.</text>
</comment>
<organism evidence="1 2">
    <name type="scientific">Dreissena polymorpha</name>
    <name type="common">Zebra mussel</name>
    <name type="synonym">Mytilus polymorpha</name>
    <dbReference type="NCBI Taxonomy" id="45954"/>
    <lineage>
        <taxon>Eukaryota</taxon>
        <taxon>Metazoa</taxon>
        <taxon>Spiralia</taxon>
        <taxon>Lophotrochozoa</taxon>
        <taxon>Mollusca</taxon>
        <taxon>Bivalvia</taxon>
        <taxon>Autobranchia</taxon>
        <taxon>Heteroconchia</taxon>
        <taxon>Euheterodonta</taxon>
        <taxon>Imparidentia</taxon>
        <taxon>Neoheterodontei</taxon>
        <taxon>Myida</taxon>
        <taxon>Dreissenoidea</taxon>
        <taxon>Dreissenidae</taxon>
        <taxon>Dreissena</taxon>
    </lineage>
</organism>
<dbReference type="Proteomes" id="UP000828390">
    <property type="component" value="Unassembled WGS sequence"/>
</dbReference>
<sequence length="95" mass="10809">MMSQTSEIYTQQSTIPYELSQTDDVFLNELAQVDELYHISHVSDESFTKSNENLTVFQSNSVQVESSDVDLEIHASIIFEDVDDHVEDNDSDTCD</sequence>
<keyword evidence="2" id="KW-1185">Reference proteome</keyword>
<proteinExistence type="predicted"/>
<reference evidence="1" key="1">
    <citation type="journal article" date="2019" name="bioRxiv">
        <title>The Genome of the Zebra Mussel, Dreissena polymorpha: A Resource for Invasive Species Research.</title>
        <authorList>
            <person name="McCartney M.A."/>
            <person name="Auch B."/>
            <person name="Kono T."/>
            <person name="Mallez S."/>
            <person name="Zhang Y."/>
            <person name="Obille A."/>
            <person name="Becker A."/>
            <person name="Abrahante J.E."/>
            <person name="Garbe J."/>
            <person name="Badalamenti J.P."/>
            <person name="Herman A."/>
            <person name="Mangelson H."/>
            <person name="Liachko I."/>
            <person name="Sullivan S."/>
            <person name="Sone E.D."/>
            <person name="Koren S."/>
            <person name="Silverstein K.A.T."/>
            <person name="Beckman K.B."/>
            <person name="Gohl D.M."/>
        </authorList>
    </citation>
    <scope>NUCLEOTIDE SEQUENCE</scope>
    <source>
        <strain evidence="1">Duluth1</strain>
        <tissue evidence="1">Whole animal</tissue>
    </source>
</reference>
<protein>
    <submittedName>
        <fullName evidence="1">Uncharacterized protein</fullName>
    </submittedName>
</protein>
<dbReference type="EMBL" id="JAIWYP010000012">
    <property type="protein sequence ID" value="KAH3725327.1"/>
    <property type="molecule type" value="Genomic_DNA"/>
</dbReference>
<evidence type="ECO:0000313" key="1">
    <source>
        <dbReference type="EMBL" id="KAH3725327.1"/>
    </source>
</evidence>
<dbReference type="AlphaFoldDB" id="A0A9D4CI31"/>
<accession>A0A9D4CI31</accession>
<name>A0A9D4CI31_DREPO</name>
<reference evidence="1" key="2">
    <citation type="submission" date="2020-11" db="EMBL/GenBank/DDBJ databases">
        <authorList>
            <person name="McCartney M.A."/>
            <person name="Auch B."/>
            <person name="Kono T."/>
            <person name="Mallez S."/>
            <person name="Becker A."/>
            <person name="Gohl D.M."/>
            <person name="Silverstein K.A.T."/>
            <person name="Koren S."/>
            <person name="Bechman K.B."/>
            <person name="Herman A."/>
            <person name="Abrahante J.E."/>
            <person name="Garbe J."/>
        </authorList>
    </citation>
    <scope>NUCLEOTIDE SEQUENCE</scope>
    <source>
        <strain evidence="1">Duluth1</strain>
        <tissue evidence="1">Whole animal</tissue>
    </source>
</reference>
<evidence type="ECO:0000313" key="2">
    <source>
        <dbReference type="Proteomes" id="UP000828390"/>
    </source>
</evidence>